<protein>
    <submittedName>
        <fullName evidence="1">Glucose-inhibited division protein b</fullName>
    </submittedName>
</protein>
<reference evidence="1" key="1">
    <citation type="submission" date="2009-07" db="EMBL/GenBank/DDBJ databases">
        <title>Salinity tolerance responsive genes from Jatropha curcas root cDNA.</title>
        <authorList>
            <person name="Eswaran N."/>
            <person name="Parameswaran S."/>
            <person name="Sathram B."/>
            <person name="Anantharaman B."/>
            <person name="Johnson T.S."/>
        </authorList>
    </citation>
    <scope>NUCLEOTIDE SEQUENCE</scope>
    <source>
        <tissue evidence="1">Root</tissue>
    </source>
</reference>
<proteinExistence type="evidence at transcript level"/>
<accession>E2CXG4</accession>
<dbReference type="AlphaFoldDB" id="E2CXG4"/>
<name>E2CXG4_JATCU</name>
<evidence type="ECO:0000313" key="1">
    <source>
        <dbReference type="EMBL" id="ADJ67181.1"/>
    </source>
</evidence>
<feature type="non-terminal residue" evidence="1">
    <location>
        <position position="1"/>
    </location>
</feature>
<sequence>HLQHEEAFSDLHSLATISLSPSLTSARELAAIGKDAGIPIRWKWPGKPFGCLVKKNCLPPIPPIKRFPPRRRIYAPPPPR</sequence>
<organism evidence="1">
    <name type="scientific">Jatropha curcas</name>
    <name type="common">Barbados nut</name>
    <dbReference type="NCBI Taxonomy" id="180498"/>
    <lineage>
        <taxon>Eukaryota</taxon>
        <taxon>Viridiplantae</taxon>
        <taxon>Streptophyta</taxon>
        <taxon>Embryophyta</taxon>
        <taxon>Tracheophyta</taxon>
        <taxon>Spermatophyta</taxon>
        <taxon>Magnoliopsida</taxon>
        <taxon>eudicotyledons</taxon>
        <taxon>Gunneridae</taxon>
        <taxon>Pentapetalae</taxon>
        <taxon>rosids</taxon>
        <taxon>fabids</taxon>
        <taxon>Malpighiales</taxon>
        <taxon>Euphorbiaceae</taxon>
        <taxon>Crotonoideae</taxon>
        <taxon>Jatropheae</taxon>
        <taxon>Jatropha</taxon>
    </lineage>
</organism>
<dbReference type="EMBL" id="GQ386889">
    <property type="protein sequence ID" value="ADJ67181.1"/>
    <property type="molecule type" value="mRNA"/>
</dbReference>